<dbReference type="InterPro" id="IPR037079">
    <property type="entry name" value="AF2212/PG0164-like_sf"/>
</dbReference>
<dbReference type="Pfam" id="PF13376">
    <property type="entry name" value="OmdA"/>
    <property type="match status" value="1"/>
</dbReference>
<reference evidence="1 2" key="1">
    <citation type="submission" date="2020-08" db="EMBL/GenBank/DDBJ databases">
        <title>Genomic Encyclopedia of Type Strains, Phase IV (KMG-V): Genome sequencing to study the core and pangenomes of soil and plant-associated prokaryotes.</title>
        <authorList>
            <person name="Whitman W."/>
        </authorList>
    </citation>
    <scope>NUCLEOTIDE SEQUENCE [LARGE SCALE GENOMIC DNA]</scope>
    <source>
        <strain evidence="1 2">X5P2</strain>
    </source>
</reference>
<evidence type="ECO:0000313" key="1">
    <source>
        <dbReference type="EMBL" id="MBB5330532.1"/>
    </source>
</evidence>
<comment type="caution">
    <text evidence="1">The sequence shown here is derived from an EMBL/GenBank/DDBJ whole genome shotgun (WGS) entry which is preliminary data.</text>
</comment>
<evidence type="ECO:0000313" key="2">
    <source>
        <dbReference type="Proteomes" id="UP000535182"/>
    </source>
</evidence>
<dbReference type="Gene3D" id="2.40.30.100">
    <property type="entry name" value="AF2212/PG0164-like"/>
    <property type="match status" value="1"/>
</dbReference>
<dbReference type="InterPro" id="IPR015018">
    <property type="entry name" value="DUF1905"/>
</dbReference>
<keyword evidence="2" id="KW-1185">Reference proteome</keyword>
<sequence length="266" mass="29492">MLLFDGRDEAAVLPVDVGHVPDDLGDAHVGDVFGSDDAVEAGGFHLVAAQAETGELRVASAKFGEELSAVMVTAGFAGREKDARVGVCDDGTSVDFSGEDCMALSAVKRFRGVLEPASNGLGWVIVRLPFEIEKTWKKMVRLRVKVEIGGEVYRTSLFGDAVRGGHFLLVNKKMQRTAAAKVGAMVDFAIEPDLDEREAVVTPEFERLLKRQKKLAMWYGEQSESMRREVGKWLGAVKSVEARQRRVEQMPSECCWPWRGRRFCRR</sequence>
<accession>A0A9X0U732</accession>
<dbReference type="EMBL" id="JACHEB010000010">
    <property type="protein sequence ID" value="MBB5330532.1"/>
    <property type="molecule type" value="Genomic_DNA"/>
</dbReference>
<evidence type="ECO:0008006" key="3">
    <source>
        <dbReference type="Google" id="ProtNLM"/>
    </source>
</evidence>
<dbReference type="Pfam" id="PF08922">
    <property type="entry name" value="DUF1905"/>
    <property type="match status" value="1"/>
</dbReference>
<dbReference type="AlphaFoldDB" id="A0A9X0U732"/>
<protein>
    <recommendedName>
        <fullName evidence="3">DUF1905 domain-containing protein</fullName>
    </recommendedName>
</protein>
<dbReference type="SUPFAM" id="SSF141694">
    <property type="entry name" value="AF2212/PG0164-like"/>
    <property type="match status" value="1"/>
</dbReference>
<organism evidence="1 2">
    <name type="scientific">Tunturiibacter gelidiferens</name>
    <dbReference type="NCBI Taxonomy" id="3069689"/>
    <lineage>
        <taxon>Bacteria</taxon>
        <taxon>Pseudomonadati</taxon>
        <taxon>Acidobacteriota</taxon>
        <taxon>Terriglobia</taxon>
        <taxon>Terriglobales</taxon>
        <taxon>Acidobacteriaceae</taxon>
        <taxon>Tunturiibacter</taxon>
    </lineage>
</organism>
<gene>
    <name evidence="1" type="ORF">HDF14_004167</name>
</gene>
<dbReference type="Proteomes" id="UP000535182">
    <property type="component" value="Unassembled WGS sequence"/>
</dbReference>
<name>A0A9X0U732_9BACT</name>
<proteinExistence type="predicted"/>